<dbReference type="Proteomes" id="UP000076128">
    <property type="component" value="Plasmid pcai42C"/>
</dbReference>
<dbReference type="PATRIC" id="fig|1335048.3.peg.5126"/>
<protein>
    <submittedName>
        <fullName evidence="1">Insertion sequence transposase protein</fullName>
    </submittedName>
</protein>
<accession>A0A159ZB02</accession>
<geneLocation type="plasmid" evidence="2">
    <name>cai42_Plasmidc</name>
</geneLocation>
<keyword evidence="2" id="KW-1185">Reference proteome</keyword>
<gene>
    <name evidence="1" type="ORF">AKL17_3p0002</name>
</gene>
<dbReference type="AlphaFoldDB" id="A0A159ZB02"/>
<proteinExistence type="predicted"/>
<name>A0A159ZB02_9RHOB</name>
<dbReference type="EMBL" id="CP012664">
    <property type="protein sequence ID" value="AMY72158.1"/>
    <property type="molecule type" value="Genomic_DNA"/>
</dbReference>
<reference evidence="1 2" key="1">
    <citation type="submission" date="2015-09" db="EMBL/GenBank/DDBJ databases">
        <title>Complete genome sequence of Defluviimonas alba cai42t isolated from an oilfield in Xinjiang.</title>
        <authorList>
            <person name="Geng S."/>
            <person name="Pan X."/>
            <person name="Wu X."/>
        </authorList>
    </citation>
    <scope>NUCLEOTIDE SEQUENCE [LARGE SCALE GENOMIC DNA]</scope>
    <source>
        <strain evidence="2">cai42</strain>
        <plasmid evidence="2">cai42_Plasmidc</plasmid>
    </source>
</reference>
<sequence length="52" mass="5551">MSMKPRAGAGPRRKATKSGFFWAVVSDDRGHGGADPPIVLFHYAPAGAKNIR</sequence>
<evidence type="ECO:0000313" key="1">
    <source>
        <dbReference type="EMBL" id="AMY72158.1"/>
    </source>
</evidence>
<evidence type="ECO:0000313" key="2">
    <source>
        <dbReference type="Proteomes" id="UP000076128"/>
    </source>
</evidence>
<dbReference type="KEGG" id="daa:AKL17_3p0002"/>
<keyword evidence="1" id="KW-0614">Plasmid</keyword>
<organism evidence="1 2">
    <name type="scientific">Frigidibacter mobilis</name>
    <dbReference type="NCBI Taxonomy" id="1335048"/>
    <lineage>
        <taxon>Bacteria</taxon>
        <taxon>Pseudomonadati</taxon>
        <taxon>Pseudomonadota</taxon>
        <taxon>Alphaproteobacteria</taxon>
        <taxon>Rhodobacterales</taxon>
        <taxon>Paracoccaceae</taxon>
        <taxon>Frigidibacter</taxon>
    </lineage>
</organism>